<sequence>MNLLRTFESRVSDAFGGAPQGYTAPFSFRKLAKKAARELEAETYEIDGIDTAPALYTILVSSADDVAMRPLYAQLTQEITAFVEAQAQSRSYVFVGKPLARFMVDPSLRSGKFAVFAENVDASTLARLRAEEDAFLSGSMGLGGAAKAMAQDVVEAPRPVAAAAQEQPRSIPEPEGSAKGEGAAAGSGDVVPTPKGRVSVARHGTRRSDVAAIRDETAAGEFAPLVGNISSDASAGLNVIPDSVLDGVMASPAAAMDVPATQRRNVPLVNPQRAQAQAQVAVEADAPGCLLIDHQSGRTYNAKAPSTIVGRERTPGGIVLRDPNVSRRHAELSYDGGSWHLRDLGSTNGTLVNDTDVDSCILHDGDLITVGLMNLEFREG</sequence>
<dbReference type="Proteomes" id="UP000000333">
    <property type="component" value="Chromosome"/>
</dbReference>
<dbReference type="EMBL" id="CP002106">
    <property type="protein sequence ID" value="ADK68842.1"/>
    <property type="molecule type" value="Genomic_DNA"/>
</dbReference>
<feature type="compositionally biased region" description="Low complexity" evidence="2">
    <location>
        <begin position="159"/>
        <end position="188"/>
    </location>
</feature>
<dbReference type="PANTHER" id="PTHR23308">
    <property type="entry name" value="NUCLEAR INHIBITOR OF PROTEIN PHOSPHATASE-1"/>
    <property type="match status" value="1"/>
</dbReference>
<evidence type="ECO:0000259" key="3">
    <source>
        <dbReference type="PROSITE" id="PS50006"/>
    </source>
</evidence>
<dbReference type="RefSeq" id="WP_013252593.1">
    <property type="nucleotide sequence ID" value="NC_014363.1"/>
</dbReference>
<evidence type="ECO:0000313" key="4">
    <source>
        <dbReference type="EMBL" id="ADK68842.1"/>
    </source>
</evidence>
<feature type="domain" description="FHA" evidence="3">
    <location>
        <begin position="307"/>
        <end position="357"/>
    </location>
</feature>
<dbReference type="OrthoDB" id="151099at2"/>
<organism evidence="4 5">
    <name type="scientific">Olsenella uli (strain ATCC 49627 / DSM 7084 / CCUG 31166 / CIP 109912 / JCM 12494 / LMG 11480 / NCIMB 702895 / VPI D76D-27C)</name>
    <name type="common">Lactobacillus uli</name>
    <dbReference type="NCBI Taxonomy" id="633147"/>
    <lineage>
        <taxon>Bacteria</taxon>
        <taxon>Bacillati</taxon>
        <taxon>Actinomycetota</taxon>
        <taxon>Coriobacteriia</taxon>
        <taxon>Coriobacteriales</taxon>
        <taxon>Atopobiaceae</taxon>
        <taxon>Olsenella</taxon>
    </lineage>
</organism>
<evidence type="ECO:0000256" key="2">
    <source>
        <dbReference type="SAM" id="MobiDB-lite"/>
    </source>
</evidence>
<proteinExistence type="predicted"/>
<dbReference type="KEGG" id="ols:Olsu_1754"/>
<dbReference type="InterPro" id="IPR042287">
    <property type="entry name" value="FhaA_N_sf"/>
</dbReference>
<feature type="region of interest" description="Disordered" evidence="2">
    <location>
        <begin position="159"/>
        <end position="204"/>
    </location>
</feature>
<evidence type="ECO:0000313" key="5">
    <source>
        <dbReference type="Proteomes" id="UP000000333"/>
    </source>
</evidence>
<dbReference type="Pfam" id="PF00498">
    <property type="entry name" value="FHA"/>
    <property type="match status" value="1"/>
</dbReference>
<dbReference type="SUPFAM" id="SSF49879">
    <property type="entry name" value="SMAD/FHA domain"/>
    <property type="match status" value="1"/>
</dbReference>
<dbReference type="InterPro" id="IPR050923">
    <property type="entry name" value="Cell_Proc_Reg/RNA_Proc"/>
</dbReference>
<dbReference type="STRING" id="633147.Olsu_1754"/>
<dbReference type="InterPro" id="IPR008984">
    <property type="entry name" value="SMAD_FHA_dom_sf"/>
</dbReference>
<dbReference type="SMART" id="SM00240">
    <property type="entry name" value="FHA"/>
    <property type="match status" value="1"/>
</dbReference>
<reference evidence="4 5" key="1">
    <citation type="journal article" date="2010" name="Stand. Genomic Sci.">
        <title>Complete genome sequence of Olsenella uli type strain (VPI D76D-27C).</title>
        <authorList>
            <person name="Goker M."/>
            <person name="Held B."/>
            <person name="Lucas S."/>
            <person name="Nolan M."/>
            <person name="Yasawong M."/>
            <person name="Glavina Del Rio T."/>
            <person name="Tice H."/>
            <person name="Cheng J.F."/>
            <person name="Bruce D."/>
            <person name="Detter J.C."/>
            <person name="Tapia R."/>
            <person name="Han C."/>
            <person name="Goodwin L."/>
            <person name="Pitluck S."/>
            <person name="Liolios K."/>
            <person name="Ivanova N."/>
            <person name="Mavromatis K."/>
            <person name="Mikhailova N."/>
            <person name="Pati A."/>
            <person name="Chen A."/>
            <person name="Palaniappan K."/>
            <person name="Land M."/>
            <person name="Hauser L."/>
            <person name="Chang Y.J."/>
            <person name="Jeffries C.D."/>
            <person name="Rohde M."/>
            <person name="Sikorski J."/>
            <person name="Pukall R."/>
            <person name="Woyke T."/>
            <person name="Bristow J."/>
            <person name="Eisen J.A."/>
            <person name="Markowitz V."/>
            <person name="Hugenholtz P."/>
            <person name="Kyrpides N.C."/>
            <person name="Klenk H.P."/>
            <person name="Lapidus A."/>
        </authorList>
    </citation>
    <scope>NUCLEOTIDE SEQUENCE [LARGE SCALE GENOMIC DNA]</scope>
    <source>
        <strain evidence="5">ATCC 49627 / DSM 7084 / CIP 109912 / JCM 12494 / NCIMB 702895 / VPI D76D-27C</strain>
    </source>
</reference>
<keyword evidence="1" id="KW-0597">Phosphoprotein</keyword>
<dbReference type="Gene3D" id="2.60.200.20">
    <property type="match status" value="1"/>
</dbReference>
<gene>
    <name evidence="4" type="ordered locus">Olsu_1754</name>
</gene>
<dbReference type="CDD" id="cd00060">
    <property type="entry name" value="FHA"/>
    <property type="match status" value="1"/>
</dbReference>
<name>E1QXI9_OLSUV</name>
<dbReference type="InterPro" id="IPR022128">
    <property type="entry name" value="FhaA_N"/>
</dbReference>
<dbReference type="PROSITE" id="PS50006">
    <property type="entry name" value="FHA_DOMAIN"/>
    <property type="match status" value="1"/>
</dbReference>
<dbReference type="AlphaFoldDB" id="E1QXI9"/>
<dbReference type="Pfam" id="PF12401">
    <property type="entry name" value="FhaA_N"/>
    <property type="match status" value="1"/>
</dbReference>
<dbReference type="eggNOG" id="COG1716">
    <property type="taxonomic scope" value="Bacteria"/>
</dbReference>
<protein>
    <submittedName>
        <fullName evidence="4">FHA domain containing protein</fullName>
    </submittedName>
</protein>
<dbReference type="PATRIC" id="fig|633147.7.peg.1461"/>
<dbReference type="Gene3D" id="3.30.2320.60">
    <property type="entry name" value="FhaA, phosphopeptide-binding domain (DUF3662)"/>
    <property type="match status" value="1"/>
</dbReference>
<dbReference type="HOGENOM" id="CLU_047963_3_0_11"/>
<keyword evidence="5" id="KW-1185">Reference proteome</keyword>
<dbReference type="GeneID" id="78513135"/>
<evidence type="ECO:0000256" key="1">
    <source>
        <dbReference type="ARBA" id="ARBA00022553"/>
    </source>
</evidence>
<dbReference type="InterPro" id="IPR000253">
    <property type="entry name" value="FHA_dom"/>
</dbReference>
<accession>E1QXI9</accession>